<dbReference type="InterPro" id="IPR047795">
    <property type="entry name" value="Put_SteA-like"/>
</dbReference>
<dbReference type="GO" id="GO:0005524">
    <property type="term" value="F:ATP binding"/>
    <property type="evidence" value="ECO:0007669"/>
    <property type="project" value="UniProtKB-KW"/>
</dbReference>
<keyword evidence="5" id="KW-0812">Transmembrane</keyword>
<dbReference type="PATRIC" id="fig|479117.4.peg.913"/>
<keyword evidence="5" id="KW-1133">Transmembrane helix</keyword>
<keyword evidence="1" id="KW-0808">Transferase</keyword>
<evidence type="ECO:0000313" key="7">
    <source>
        <dbReference type="EMBL" id="KXZ57882.1"/>
    </source>
</evidence>
<keyword evidence="10" id="KW-1185">Reference proteome</keyword>
<keyword evidence="5" id="KW-0472">Membrane</keyword>
<dbReference type="NCBIfam" id="NF040608">
    <property type="entry name" value="division_SteA"/>
    <property type="match status" value="1"/>
</dbReference>
<evidence type="ECO:0000313" key="10">
    <source>
        <dbReference type="Proteomes" id="UP000243589"/>
    </source>
</evidence>
<name>A0A150H705_9MICO</name>
<dbReference type="GO" id="GO:0009229">
    <property type="term" value="P:thiamine diphosphate biosynthetic process"/>
    <property type="evidence" value="ECO:0007669"/>
    <property type="project" value="InterPro"/>
</dbReference>
<dbReference type="RefSeq" id="WP_061944317.1">
    <property type="nucleotide sequence ID" value="NZ_LPXW01000036.1"/>
</dbReference>
<evidence type="ECO:0000259" key="6">
    <source>
        <dbReference type="Pfam" id="PF12555"/>
    </source>
</evidence>
<organism evidence="7 10">
    <name type="scientific">Brevibacterium ravenspurgense</name>
    <dbReference type="NCBI Taxonomy" id="479117"/>
    <lineage>
        <taxon>Bacteria</taxon>
        <taxon>Bacillati</taxon>
        <taxon>Actinomycetota</taxon>
        <taxon>Actinomycetes</taxon>
        <taxon>Micrococcales</taxon>
        <taxon>Brevibacteriaceae</taxon>
        <taxon>Brevibacterium</taxon>
    </lineage>
</organism>
<evidence type="ECO:0000256" key="4">
    <source>
        <dbReference type="ARBA" id="ARBA00022840"/>
    </source>
</evidence>
<dbReference type="EMBL" id="LQQC01000010">
    <property type="protein sequence ID" value="KXZ57882.1"/>
    <property type="molecule type" value="Genomic_DNA"/>
</dbReference>
<dbReference type="STRING" id="1176165.GCA_001584405_02136"/>
<gene>
    <name evidence="7" type="ORF">Bravens_00913</name>
    <name evidence="8" type="ORF">CYJ40_10690</name>
</gene>
<feature type="transmembrane region" description="Helical" evidence="5">
    <location>
        <begin position="214"/>
        <end position="233"/>
    </location>
</feature>
<dbReference type="Gene3D" id="3.40.50.10240">
    <property type="entry name" value="Thiamin pyrophosphokinase, catalytic domain"/>
    <property type="match status" value="1"/>
</dbReference>
<dbReference type="Pfam" id="PF12555">
    <property type="entry name" value="SteA-like_C"/>
    <property type="match status" value="1"/>
</dbReference>
<evidence type="ECO:0000256" key="5">
    <source>
        <dbReference type="SAM" id="Phobius"/>
    </source>
</evidence>
<evidence type="ECO:0000256" key="2">
    <source>
        <dbReference type="ARBA" id="ARBA00022741"/>
    </source>
</evidence>
<dbReference type="InterPro" id="IPR022215">
    <property type="entry name" value="SteA-like_C"/>
</dbReference>
<accession>A0A150H705</accession>
<dbReference type="Proteomes" id="UP000242755">
    <property type="component" value="Unassembled WGS sequence"/>
</dbReference>
<evidence type="ECO:0000313" key="8">
    <source>
        <dbReference type="EMBL" id="PKY69426.1"/>
    </source>
</evidence>
<proteinExistence type="predicted"/>
<reference evidence="7 10" key="1">
    <citation type="submission" date="2016-01" db="EMBL/GenBank/DDBJ databases">
        <title>Use of Whole Genome Sequencing to ascertain that Brevibacterium massiliense (Roux, Raoult 2009) is a later heterotypic synonym of Brevibacterium ravenspurgense (Mages 2008).</title>
        <authorList>
            <person name="Bernier A.-M."/>
            <person name="Burdz T."/>
            <person name="Huynh C."/>
            <person name="Pachecho A.L."/>
            <person name="Wiebe D."/>
            <person name="Bonner C."/>
            <person name="Bernard K."/>
        </authorList>
    </citation>
    <scope>NUCLEOTIDE SEQUENCE [LARGE SCALE GENOMIC DNA]</scope>
    <source>
        <strain evidence="7 10">CCUG56047</strain>
    </source>
</reference>
<evidence type="ECO:0000256" key="1">
    <source>
        <dbReference type="ARBA" id="ARBA00022679"/>
    </source>
</evidence>
<reference evidence="8 9" key="2">
    <citation type="submission" date="2017-12" db="EMBL/GenBank/DDBJ databases">
        <title>Phylogenetic diversity of female urinary microbiome.</title>
        <authorList>
            <person name="Thomas-White K."/>
            <person name="Wolfe A.J."/>
        </authorList>
    </citation>
    <scope>NUCLEOTIDE SEQUENCE [LARGE SCALE GENOMIC DNA]</scope>
    <source>
        <strain evidence="8 9">UMB0426</strain>
    </source>
</reference>
<protein>
    <recommendedName>
        <fullName evidence="6">SteA-like C-terminal domain-containing protein</fullName>
    </recommendedName>
</protein>
<dbReference type="Proteomes" id="UP000243589">
    <property type="component" value="Unassembled WGS sequence"/>
</dbReference>
<feature type="domain" description="SteA-like C-terminal" evidence="6">
    <location>
        <begin position="201"/>
        <end position="252"/>
    </location>
</feature>
<keyword evidence="3" id="KW-0418">Kinase</keyword>
<dbReference type="SUPFAM" id="SSF63999">
    <property type="entry name" value="Thiamin pyrophosphokinase, catalytic domain"/>
    <property type="match status" value="1"/>
</dbReference>
<keyword evidence="2" id="KW-0547">Nucleotide-binding</keyword>
<dbReference type="AlphaFoldDB" id="A0A150H705"/>
<dbReference type="GO" id="GO:0016301">
    <property type="term" value="F:kinase activity"/>
    <property type="evidence" value="ECO:0007669"/>
    <property type="project" value="UniProtKB-KW"/>
</dbReference>
<keyword evidence="4" id="KW-0067">ATP-binding</keyword>
<dbReference type="EMBL" id="PKGO01000013">
    <property type="protein sequence ID" value="PKY69426.1"/>
    <property type="molecule type" value="Genomic_DNA"/>
</dbReference>
<dbReference type="InterPro" id="IPR036759">
    <property type="entry name" value="TPK_catalytic_sf"/>
</dbReference>
<evidence type="ECO:0000313" key="9">
    <source>
        <dbReference type="Proteomes" id="UP000242755"/>
    </source>
</evidence>
<sequence>MDTAESVEKGHGGIIADLVDDMATFVHAHPDLLFSALDLPDIPKSMFKRQALVVSAGYNYKEDLAMLKSYIREYRPLLIGVDAGADALLEAGHRPDIVIGNLDAVGDSPLLSGAVLIAHYGPDRPAEGIQRLEKEGLHYDVLKTAGTNEDAGLLLADALGAPLIVSVGSPAVIEYAHAGAESQPSAYVVRMILGSRVVDAKGVSLLYRQRAGSWQLVVLALAGLLALAAALAATESGRLLLELIAAQLDGFFGLFGGGSPRSDALLHTHLPSVIQG</sequence>
<evidence type="ECO:0000256" key="3">
    <source>
        <dbReference type="ARBA" id="ARBA00022777"/>
    </source>
</evidence>
<comment type="caution">
    <text evidence="7">The sequence shown here is derived from an EMBL/GenBank/DDBJ whole genome shotgun (WGS) entry which is preliminary data.</text>
</comment>
<dbReference type="GO" id="GO:0004788">
    <property type="term" value="F:thiamine diphosphokinase activity"/>
    <property type="evidence" value="ECO:0007669"/>
    <property type="project" value="InterPro"/>
</dbReference>